<evidence type="ECO:0000313" key="5">
    <source>
        <dbReference type="Proteomes" id="UP000324897"/>
    </source>
</evidence>
<dbReference type="Gene3D" id="3.30.710.10">
    <property type="entry name" value="Potassium Channel Kv1.1, Chain A"/>
    <property type="match status" value="1"/>
</dbReference>
<dbReference type="AlphaFoldDB" id="A0A5J9WS76"/>
<feature type="domain" description="BPM/SPOP BACK" evidence="3">
    <location>
        <begin position="33"/>
        <end position="76"/>
    </location>
</feature>
<dbReference type="EMBL" id="RWGY01000002">
    <property type="protein sequence ID" value="TVU50174.1"/>
    <property type="molecule type" value="Genomic_DNA"/>
</dbReference>
<name>A0A5J9WS76_9POAL</name>
<sequence length="91" mass="9795">MAQHLLVAADMYGLDRLKVMCERKLALGVAAGTVAATLALAELHGCAQLKAKCIEFMVEASPEILSAVLATEGFKRSEIHDKTAKMIGLFY</sequence>
<dbReference type="InterPro" id="IPR011333">
    <property type="entry name" value="SKP1/BTB/POZ_sf"/>
</dbReference>
<organism evidence="4 5">
    <name type="scientific">Eragrostis curvula</name>
    <name type="common">weeping love grass</name>
    <dbReference type="NCBI Taxonomy" id="38414"/>
    <lineage>
        <taxon>Eukaryota</taxon>
        <taxon>Viridiplantae</taxon>
        <taxon>Streptophyta</taxon>
        <taxon>Embryophyta</taxon>
        <taxon>Tracheophyta</taxon>
        <taxon>Spermatophyta</taxon>
        <taxon>Magnoliopsida</taxon>
        <taxon>Liliopsida</taxon>
        <taxon>Poales</taxon>
        <taxon>Poaceae</taxon>
        <taxon>PACMAD clade</taxon>
        <taxon>Chloridoideae</taxon>
        <taxon>Eragrostideae</taxon>
        <taxon>Eragrostidinae</taxon>
        <taxon>Eragrostis</taxon>
    </lineage>
</organism>
<reference evidence="4 5" key="1">
    <citation type="journal article" date="2019" name="Sci. Rep.">
        <title>A high-quality genome of Eragrostis curvula grass provides insights into Poaceae evolution and supports new strategies to enhance forage quality.</title>
        <authorList>
            <person name="Carballo J."/>
            <person name="Santos B.A.C.M."/>
            <person name="Zappacosta D."/>
            <person name="Garbus I."/>
            <person name="Selva J.P."/>
            <person name="Gallo C.A."/>
            <person name="Diaz A."/>
            <person name="Albertini E."/>
            <person name="Caccamo M."/>
            <person name="Echenique V."/>
        </authorList>
    </citation>
    <scope>NUCLEOTIDE SEQUENCE [LARGE SCALE GENOMIC DNA]</scope>
    <source>
        <strain evidence="5">cv. Victoria</strain>
        <tissue evidence="4">Leaf</tissue>
    </source>
</reference>
<evidence type="ECO:0000259" key="3">
    <source>
        <dbReference type="Pfam" id="PF24570"/>
    </source>
</evidence>
<keyword evidence="5" id="KW-1185">Reference proteome</keyword>
<proteinExistence type="inferred from homology"/>
<evidence type="ECO:0000256" key="2">
    <source>
        <dbReference type="ARBA" id="ARBA00010846"/>
    </source>
</evidence>
<dbReference type="InterPro" id="IPR056423">
    <property type="entry name" value="BACK_BPM_SPOP"/>
</dbReference>
<dbReference type="GO" id="GO:0016567">
    <property type="term" value="P:protein ubiquitination"/>
    <property type="evidence" value="ECO:0007669"/>
    <property type="project" value="InterPro"/>
</dbReference>
<evidence type="ECO:0000313" key="4">
    <source>
        <dbReference type="EMBL" id="TVU50174.1"/>
    </source>
</evidence>
<feature type="non-terminal residue" evidence="4">
    <location>
        <position position="1"/>
    </location>
</feature>
<comment type="caution">
    <text evidence="4">The sequence shown here is derived from an EMBL/GenBank/DDBJ whole genome shotgun (WGS) entry which is preliminary data.</text>
</comment>
<dbReference type="Pfam" id="PF24570">
    <property type="entry name" value="BACK_BPM_SPOP"/>
    <property type="match status" value="1"/>
</dbReference>
<dbReference type="PANTHER" id="PTHR26379">
    <property type="entry name" value="BTB/POZ AND MATH DOMAIN-CONTAINING PROTEIN 1"/>
    <property type="match status" value="1"/>
</dbReference>
<dbReference type="InterPro" id="IPR045005">
    <property type="entry name" value="BPM1-6"/>
</dbReference>
<accession>A0A5J9WS76</accession>
<dbReference type="Proteomes" id="UP000324897">
    <property type="component" value="Chromosome 6"/>
</dbReference>
<gene>
    <name evidence="4" type="ORF">EJB05_01534</name>
</gene>
<evidence type="ECO:0000256" key="1">
    <source>
        <dbReference type="ARBA" id="ARBA00004906"/>
    </source>
</evidence>
<comment type="similarity">
    <text evidence="2">Belongs to the Tdpoz family.</text>
</comment>
<dbReference type="PANTHER" id="PTHR26379:SF180">
    <property type="entry name" value="TRAF TRANSCRIPTION FACTOR"/>
    <property type="match status" value="1"/>
</dbReference>
<dbReference type="OrthoDB" id="690432at2759"/>
<dbReference type="Gramene" id="TVU50174">
    <property type="protein sequence ID" value="TVU50174"/>
    <property type="gene ID" value="EJB05_01534"/>
</dbReference>
<comment type="pathway">
    <text evidence="1">Protein modification; protein ubiquitination.</text>
</comment>
<protein>
    <recommendedName>
        <fullName evidence="3">BPM/SPOP BACK domain-containing protein</fullName>
    </recommendedName>
</protein>